<keyword evidence="3" id="KW-1185">Reference proteome</keyword>
<organism evidence="2 3">
    <name type="scientific">Araneus ventricosus</name>
    <name type="common">Orbweaver spider</name>
    <name type="synonym">Epeira ventricosa</name>
    <dbReference type="NCBI Taxonomy" id="182803"/>
    <lineage>
        <taxon>Eukaryota</taxon>
        <taxon>Metazoa</taxon>
        <taxon>Ecdysozoa</taxon>
        <taxon>Arthropoda</taxon>
        <taxon>Chelicerata</taxon>
        <taxon>Arachnida</taxon>
        <taxon>Araneae</taxon>
        <taxon>Araneomorphae</taxon>
        <taxon>Entelegynae</taxon>
        <taxon>Araneoidea</taxon>
        <taxon>Araneidae</taxon>
        <taxon>Araneus</taxon>
    </lineage>
</organism>
<accession>A0A4Y2JQP8</accession>
<feature type="region of interest" description="Disordered" evidence="1">
    <location>
        <begin position="61"/>
        <end position="109"/>
    </location>
</feature>
<dbReference type="AlphaFoldDB" id="A0A4Y2JQP8"/>
<sequence length="109" mass="12544">MTDYNSIVQRIAQTLVNCKSELMNCGRSDDDSYIDASSFKESLKSLNDSLKDLGESPVDKKKYRYKRYSQEKANNNNNSVVKRKLLNVNSSDEEDDSKHEMVNHLINAY</sequence>
<dbReference type="Proteomes" id="UP000499080">
    <property type="component" value="Unassembled WGS sequence"/>
</dbReference>
<gene>
    <name evidence="2" type="ORF">AVEN_271620_1</name>
</gene>
<protein>
    <submittedName>
        <fullName evidence="2">Uncharacterized protein</fullName>
    </submittedName>
</protein>
<comment type="caution">
    <text evidence="2">The sequence shown here is derived from an EMBL/GenBank/DDBJ whole genome shotgun (WGS) entry which is preliminary data.</text>
</comment>
<evidence type="ECO:0000256" key="1">
    <source>
        <dbReference type="SAM" id="MobiDB-lite"/>
    </source>
</evidence>
<evidence type="ECO:0000313" key="2">
    <source>
        <dbReference type="EMBL" id="GBM91798.1"/>
    </source>
</evidence>
<feature type="compositionally biased region" description="Polar residues" evidence="1">
    <location>
        <begin position="71"/>
        <end position="80"/>
    </location>
</feature>
<name>A0A4Y2JQP8_ARAVE</name>
<dbReference type="EMBL" id="BGPR01003734">
    <property type="protein sequence ID" value="GBM91798.1"/>
    <property type="molecule type" value="Genomic_DNA"/>
</dbReference>
<reference evidence="2 3" key="1">
    <citation type="journal article" date="2019" name="Sci. Rep.">
        <title>Orb-weaving spider Araneus ventricosus genome elucidates the spidroin gene catalogue.</title>
        <authorList>
            <person name="Kono N."/>
            <person name="Nakamura H."/>
            <person name="Ohtoshi R."/>
            <person name="Moran D.A.P."/>
            <person name="Shinohara A."/>
            <person name="Yoshida Y."/>
            <person name="Fujiwara M."/>
            <person name="Mori M."/>
            <person name="Tomita M."/>
            <person name="Arakawa K."/>
        </authorList>
    </citation>
    <scope>NUCLEOTIDE SEQUENCE [LARGE SCALE GENOMIC DNA]</scope>
</reference>
<evidence type="ECO:0000313" key="3">
    <source>
        <dbReference type="Proteomes" id="UP000499080"/>
    </source>
</evidence>
<proteinExistence type="predicted"/>